<comment type="caution">
    <text evidence="2">The sequence shown here is derived from an EMBL/GenBank/DDBJ whole genome shotgun (WGS) entry which is preliminary data.</text>
</comment>
<evidence type="ECO:0000256" key="1">
    <source>
        <dbReference type="SAM" id="MobiDB-lite"/>
    </source>
</evidence>
<gene>
    <name evidence="2" type="ORF">CCHR01_16424</name>
</gene>
<name>A0AAD9A8H6_9PEZI</name>
<evidence type="ECO:0000313" key="2">
    <source>
        <dbReference type="EMBL" id="KAK1840949.1"/>
    </source>
</evidence>
<reference evidence="2" key="1">
    <citation type="submission" date="2023-01" db="EMBL/GenBank/DDBJ databases">
        <title>Colletotrichum chrysophilum M932 genome sequence.</title>
        <authorList>
            <person name="Baroncelli R."/>
        </authorList>
    </citation>
    <scope>NUCLEOTIDE SEQUENCE</scope>
    <source>
        <strain evidence="2">M932</strain>
    </source>
</reference>
<proteinExistence type="predicted"/>
<sequence>MVRGSSALIWRKSELNNAARRDKERAAETGFKEMSTEASSIHRPPLISGRYLGTSPGKGAKETSHKRHSIGIDPGLSIPLYCGDLASSMDSSAPSKAVRGKLPLVRGGEVVL</sequence>
<dbReference type="Proteomes" id="UP001243330">
    <property type="component" value="Unassembled WGS sequence"/>
</dbReference>
<keyword evidence="3" id="KW-1185">Reference proteome</keyword>
<organism evidence="2 3">
    <name type="scientific">Colletotrichum chrysophilum</name>
    <dbReference type="NCBI Taxonomy" id="1836956"/>
    <lineage>
        <taxon>Eukaryota</taxon>
        <taxon>Fungi</taxon>
        <taxon>Dikarya</taxon>
        <taxon>Ascomycota</taxon>
        <taxon>Pezizomycotina</taxon>
        <taxon>Sordariomycetes</taxon>
        <taxon>Hypocreomycetidae</taxon>
        <taxon>Glomerellales</taxon>
        <taxon>Glomerellaceae</taxon>
        <taxon>Colletotrichum</taxon>
        <taxon>Colletotrichum gloeosporioides species complex</taxon>
    </lineage>
</organism>
<dbReference type="EMBL" id="JAQOWY010000518">
    <property type="protein sequence ID" value="KAK1840949.1"/>
    <property type="molecule type" value="Genomic_DNA"/>
</dbReference>
<dbReference type="AlphaFoldDB" id="A0AAD9A8H6"/>
<feature type="compositionally biased region" description="Basic and acidic residues" evidence="1">
    <location>
        <begin position="18"/>
        <end position="35"/>
    </location>
</feature>
<protein>
    <submittedName>
        <fullName evidence="2">Uncharacterized protein</fullName>
    </submittedName>
</protein>
<accession>A0AAD9A8H6</accession>
<evidence type="ECO:0000313" key="3">
    <source>
        <dbReference type="Proteomes" id="UP001243330"/>
    </source>
</evidence>
<feature type="region of interest" description="Disordered" evidence="1">
    <location>
        <begin position="18"/>
        <end position="71"/>
    </location>
</feature>